<dbReference type="VEuPathDB" id="FungiDB:SMAC_02073"/>
<dbReference type="HOGENOM" id="CLU_081916_0_0_1"/>
<dbReference type="EMBL" id="CABT02000018">
    <property type="protein sequence ID" value="CCC11415.1"/>
    <property type="molecule type" value="Genomic_DNA"/>
</dbReference>
<evidence type="ECO:0000313" key="2">
    <source>
        <dbReference type="Proteomes" id="UP000001881"/>
    </source>
</evidence>
<dbReference type="OMA" id="WEFDRLE"/>
<proteinExistence type="predicted"/>
<dbReference type="eggNOG" id="ENOG502SQW6">
    <property type="taxonomic scope" value="Eukaryota"/>
</dbReference>
<comment type="caution">
    <text evidence="1">The sequence shown here is derived from an EMBL/GenBank/DDBJ whole genome shotgun (WGS) entry which is preliminary data.</text>
</comment>
<dbReference type="GeneID" id="10807914"/>
<dbReference type="InParanoid" id="F7W0W3"/>
<organism evidence="1 2">
    <name type="scientific">Sordaria macrospora (strain ATCC MYA-333 / DSM 997 / K(L3346) / K-hell)</name>
    <dbReference type="NCBI Taxonomy" id="771870"/>
    <lineage>
        <taxon>Eukaryota</taxon>
        <taxon>Fungi</taxon>
        <taxon>Dikarya</taxon>
        <taxon>Ascomycota</taxon>
        <taxon>Pezizomycotina</taxon>
        <taxon>Sordariomycetes</taxon>
        <taxon>Sordariomycetidae</taxon>
        <taxon>Sordariales</taxon>
        <taxon>Sordariaceae</taxon>
        <taxon>Sordaria</taxon>
    </lineage>
</organism>
<gene>
    <name evidence="1" type="ORF">SMAC_02073</name>
</gene>
<keyword evidence="2" id="KW-1185">Reference proteome</keyword>
<dbReference type="AlphaFoldDB" id="F7W0W3"/>
<evidence type="ECO:0000313" key="1">
    <source>
        <dbReference type="EMBL" id="CCC11415.1"/>
    </source>
</evidence>
<protein>
    <submittedName>
        <fullName evidence="1">WGS project CABT00000000 data, contig 2.18</fullName>
    </submittedName>
</protein>
<accession>F7W0W3</accession>
<dbReference type="KEGG" id="smp:10807914"/>
<sequence length="266" mass="29847">MEKCWFPLRDTHFPPPSLESMRSGSPSSPAPSLGHLIPSLNRLDQIINADGFEPFPPATMEIWGPTLIEDFSWDQSLTQKSTVKLKASAPLAGAVIPGAELGVGVGAAFSKSVGNYWEFDRLERYIVQPTRSYVQRCIERDDVKRWIAKNKKLGGRWEVYMVTGIMVARGGREEEETGDEREGGVCGGYGDCAWMRCTWREMPLTVGGGPEVKRERTRQMTWGGSQTHDFVWAVRLAKITKNGLQSDWKMETVVKKTSFRGQKAIF</sequence>
<dbReference type="Proteomes" id="UP000001881">
    <property type="component" value="Unassembled WGS sequence"/>
</dbReference>
<dbReference type="OrthoDB" id="4500473at2759"/>
<name>F7W0W3_SORMK</name>
<reference evidence="1 2" key="1">
    <citation type="journal article" date="2010" name="PLoS Genet.">
        <title>De novo assembly of a 40 Mb eukaryotic genome from short sequence reads: Sordaria macrospora, a model organism for fungal morphogenesis.</title>
        <authorList>
            <person name="Nowrousian M."/>
            <person name="Stajich J."/>
            <person name="Chu M."/>
            <person name="Engh I."/>
            <person name="Espagne E."/>
            <person name="Halliday K."/>
            <person name="Kamerewerd J."/>
            <person name="Kempken F."/>
            <person name="Knab B."/>
            <person name="Kuo H.C."/>
            <person name="Osiewacz H.D."/>
            <person name="Poeggeler S."/>
            <person name="Read N."/>
            <person name="Seiler S."/>
            <person name="Smith K."/>
            <person name="Zickler D."/>
            <person name="Kueck U."/>
            <person name="Freitag M."/>
        </authorList>
    </citation>
    <scope>NUCLEOTIDE SEQUENCE [LARGE SCALE GENOMIC DNA]</scope>
    <source>
        <strain evidence="2">ATCC MYA-333 / DSM 997 / K(L3346) / K-hell</strain>
        <tissue evidence="1">Mycelium</tissue>
    </source>
</reference>